<dbReference type="PANTHER" id="PTHR10314">
    <property type="entry name" value="CYSTATHIONINE BETA-SYNTHASE"/>
    <property type="match status" value="1"/>
</dbReference>
<evidence type="ECO:0000313" key="1">
    <source>
        <dbReference type="EMBL" id="KAA8543254.1"/>
    </source>
</evidence>
<dbReference type="AlphaFoldDB" id="A0A5J5BKI9"/>
<proteinExistence type="predicted"/>
<organism evidence="1 2">
    <name type="scientific">Nyssa sinensis</name>
    <dbReference type="NCBI Taxonomy" id="561372"/>
    <lineage>
        <taxon>Eukaryota</taxon>
        <taxon>Viridiplantae</taxon>
        <taxon>Streptophyta</taxon>
        <taxon>Embryophyta</taxon>
        <taxon>Tracheophyta</taxon>
        <taxon>Spermatophyta</taxon>
        <taxon>Magnoliopsida</taxon>
        <taxon>eudicotyledons</taxon>
        <taxon>Gunneridae</taxon>
        <taxon>Pentapetalae</taxon>
        <taxon>asterids</taxon>
        <taxon>Cornales</taxon>
        <taxon>Nyssaceae</taxon>
        <taxon>Nyssa</taxon>
    </lineage>
</organism>
<gene>
    <name evidence="1" type="ORF">F0562_021251</name>
</gene>
<sequence length="156" mass="17304">MVVIICVKLIGKTALVYLRNIIYGCVAHIAAKLEMIEPCYRFLGLFTSDKFLKEHEPGIKVYGVEPVKNVVLSGGKSGEIFWLHGSIIINLLDQFKPNHIDHNGSQARIAYEGLVLVLVLVFWEVNFIDKVLQISNDEAIETARLLALKEGAGAAK</sequence>
<accession>A0A5J5BKI9</accession>
<dbReference type="Proteomes" id="UP000325577">
    <property type="component" value="Linkage Group LG11"/>
</dbReference>
<dbReference type="InterPro" id="IPR050214">
    <property type="entry name" value="Cys_Synth/Cystath_Beta-Synth"/>
</dbReference>
<dbReference type="SUPFAM" id="SSF53686">
    <property type="entry name" value="Tryptophan synthase beta subunit-like PLP-dependent enzymes"/>
    <property type="match status" value="1"/>
</dbReference>
<dbReference type="Gene3D" id="3.40.50.1100">
    <property type="match status" value="1"/>
</dbReference>
<dbReference type="OrthoDB" id="10259545at2759"/>
<keyword evidence="2" id="KW-1185">Reference proteome</keyword>
<reference evidence="1 2" key="1">
    <citation type="submission" date="2019-09" db="EMBL/GenBank/DDBJ databases">
        <title>A chromosome-level genome assembly of the Chinese tupelo Nyssa sinensis.</title>
        <authorList>
            <person name="Yang X."/>
            <person name="Kang M."/>
            <person name="Yang Y."/>
            <person name="Xiong H."/>
            <person name="Wang M."/>
            <person name="Zhang Z."/>
            <person name="Wang Z."/>
            <person name="Wu H."/>
            <person name="Ma T."/>
            <person name="Liu J."/>
            <person name="Xi Z."/>
        </authorList>
    </citation>
    <scope>NUCLEOTIDE SEQUENCE [LARGE SCALE GENOMIC DNA]</scope>
    <source>
        <strain evidence="1">J267</strain>
        <tissue evidence="1">Leaf</tissue>
    </source>
</reference>
<dbReference type="EMBL" id="CM018034">
    <property type="protein sequence ID" value="KAA8543254.1"/>
    <property type="molecule type" value="Genomic_DNA"/>
</dbReference>
<name>A0A5J5BKI9_9ASTE</name>
<protein>
    <submittedName>
        <fullName evidence="1">Uncharacterized protein</fullName>
    </submittedName>
</protein>
<evidence type="ECO:0000313" key="2">
    <source>
        <dbReference type="Proteomes" id="UP000325577"/>
    </source>
</evidence>
<dbReference type="InterPro" id="IPR036052">
    <property type="entry name" value="TrpB-like_PALP_sf"/>
</dbReference>